<protein>
    <submittedName>
        <fullName evidence="2">Uncharacterized protein</fullName>
    </submittedName>
</protein>
<reference evidence="3" key="1">
    <citation type="journal article" date="2018" name="Nat. Microbiol.">
        <title>Leveraging single-cell genomics to expand the fungal tree of life.</title>
        <authorList>
            <person name="Ahrendt S.R."/>
            <person name="Quandt C.A."/>
            <person name="Ciobanu D."/>
            <person name="Clum A."/>
            <person name="Salamov A."/>
            <person name="Andreopoulos B."/>
            <person name="Cheng J.F."/>
            <person name="Woyke T."/>
            <person name="Pelin A."/>
            <person name="Henrissat B."/>
            <person name="Reynolds N.K."/>
            <person name="Benny G.L."/>
            <person name="Smith M.E."/>
            <person name="James T.Y."/>
            <person name="Grigoriev I.V."/>
        </authorList>
    </citation>
    <scope>NUCLEOTIDE SEQUENCE [LARGE SCALE GENOMIC DNA]</scope>
    <source>
        <strain evidence="3">RSA 468</strain>
    </source>
</reference>
<evidence type="ECO:0000256" key="1">
    <source>
        <dbReference type="SAM" id="MobiDB-lite"/>
    </source>
</evidence>
<organism evidence="2 3">
    <name type="scientific">Dimargaris cristalligena</name>
    <dbReference type="NCBI Taxonomy" id="215637"/>
    <lineage>
        <taxon>Eukaryota</taxon>
        <taxon>Fungi</taxon>
        <taxon>Fungi incertae sedis</taxon>
        <taxon>Zoopagomycota</taxon>
        <taxon>Kickxellomycotina</taxon>
        <taxon>Dimargaritomycetes</taxon>
        <taxon>Dimargaritales</taxon>
        <taxon>Dimargaritaceae</taxon>
        <taxon>Dimargaris</taxon>
    </lineage>
</organism>
<proteinExistence type="predicted"/>
<sequence>MEATVRYLQNPSEGTFRCYCTDLAMLQILRILTDIGTTPNWVWTMLENPVNYQFKVVIGHILTLITGLIPFKAPGPWSRFKQLARGFVKCQNMEIACSSWSISLQVIHPGIKGALSSATDEVDPNVSKSTGNSQAINSSSGTAVYSPNKDHDQSDSGSPISYLRLGVFNNYVRIVQ</sequence>
<keyword evidence="3" id="KW-1185">Reference proteome</keyword>
<evidence type="ECO:0000313" key="3">
    <source>
        <dbReference type="Proteomes" id="UP000268162"/>
    </source>
</evidence>
<gene>
    <name evidence="2" type="ORF">BJ085DRAFT_28087</name>
</gene>
<evidence type="ECO:0000313" key="2">
    <source>
        <dbReference type="EMBL" id="RKP34173.1"/>
    </source>
</evidence>
<feature type="compositionally biased region" description="Polar residues" evidence="1">
    <location>
        <begin position="126"/>
        <end position="145"/>
    </location>
</feature>
<dbReference type="AlphaFoldDB" id="A0A4P9ZLY3"/>
<feature type="region of interest" description="Disordered" evidence="1">
    <location>
        <begin position="118"/>
        <end position="157"/>
    </location>
</feature>
<accession>A0A4P9ZLY3</accession>
<name>A0A4P9ZLY3_9FUNG</name>
<dbReference type="Proteomes" id="UP000268162">
    <property type="component" value="Unassembled WGS sequence"/>
</dbReference>
<dbReference type="EMBL" id="ML003326">
    <property type="protein sequence ID" value="RKP34173.1"/>
    <property type="molecule type" value="Genomic_DNA"/>
</dbReference>